<dbReference type="OrthoDB" id="9763014at2"/>
<dbReference type="Gene3D" id="2.70.98.70">
    <property type="match status" value="1"/>
</dbReference>
<dbReference type="SUPFAM" id="SSF48230">
    <property type="entry name" value="Chondroitin AC/alginate lyase"/>
    <property type="match status" value="1"/>
</dbReference>
<accession>H1XS83</accession>
<evidence type="ECO:0000313" key="7">
    <source>
        <dbReference type="EMBL" id="APF20189.1"/>
    </source>
</evidence>
<evidence type="ECO:0000259" key="6">
    <source>
        <dbReference type="Pfam" id="PF16889"/>
    </source>
</evidence>
<name>H1XS83_CALAY</name>
<keyword evidence="4" id="KW-0456">Lyase</keyword>
<keyword evidence="2" id="KW-0732">Signal</keyword>
<gene>
    <name evidence="7" type="ORF">Cabys_3443</name>
    <name evidence="8" type="ORF">Calab_0604</name>
</gene>
<dbReference type="eggNOG" id="COG5360">
    <property type="taxonomic scope" value="Bacteria"/>
</dbReference>
<evidence type="ECO:0000256" key="1">
    <source>
        <dbReference type="ARBA" id="ARBA00004418"/>
    </source>
</evidence>
<dbReference type="HOGENOM" id="CLU_022012_3_0_0"/>
<reference evidence="7 10" key="2">
    <citation type="submission" date="2016-11" db="EMBL/GenBank/DDBJ databases">
        <title>Genomic analysis of Caldithrix abyssi and proposal of a novel bacterial phylum Caldithrichaeota.</title>
        <authorList>
            <person name="Kublanov I."/>
            <person name="Sigalova O."/>
            <person name="Gavrilov S."/>
            <person name="Lebedinsky A."/>
            <person name="Ivanova N."/>
            <person name="Daum C."/>
            <person name="Reddy T."/>
            <person name="Klenk H.P."/>
            <person name="Goker M."/>
            <person name="Reva O."/>
            <person name="Miroshnichenko M."/>
            <person name="Kyprides N."/>
            <person name="Woyke T."/>
            <person name="Gelfand M."/>
        </authorList>
    </citation>
    <scope>NUCLEOTIDE SEQUENCE [LARGE SCALE GENOMIC DNA]</scope>
    <source>
        <strain evidence="7 10">LF13</strain>
    </source>
</reference>
<dbReference type="EMBL" id="CP018099">
    <property type="protein sequence ID" value="APF20189.1"/>
    <property type="molecule type" value="Genomic_DNA"/>
</dbReference>
<feature type="domain" description="Heparinase II/III-like C-terminal" evidence="5">
    <location>
        <begin position="335"/>
        <end position="562"/>
    </location>
</feature>
<dbReference type="Proteomes" id="UP000183868">
    <property type="component" value="Chromosome"/>
</dbReference>
<dbReference type="PANTHER" id="PTHR39210">
    <property type="entry name" value="HEPARIN-SULFATE LYASE"/>
    <property type="match status" value="1"/>
</dbReference>
<evidence type="ECO:0000256" key="3">
    <source>
        <dbReference type="ARBA" id="ARBA00022764"/>
    </source>
</evidence>
<dbReference type="PANTHER" id="PTHR39210:SF1">
    <property type="entry name" value="HEPARIN-SULFATE LYASE"/>
    <property type="match status" value="1"/>
</dbReference>
<dbReference type="GO" id="GO:0016829">
    <property type="term" value="F:lyase activity"/>
    <property type="evidence" value="ECO:0007669"/>
    <property type="project" value="UniProtKB-KW"/>
</dbReference>
<dbReference type="KEGG" id="caby:Cabys_3443"/>
<organism evidence="8 9">
    <name type="scientific">Caldithrix abyssi DSM 13497</name>
    <dbReference type="NCBI Taxonomy" id="880073"/>
    <lineage>
        <taxon>Bacteria</taxon>
        <taxon>Pseudomonadati</taxon>
        <taxon>Calditrichota</taxon>
        <taxon>Calditrichia</taxon>
        <taxon>Calditrichales</taxon>
        <taxon>Calditrichaceae</taxon>
        <taxon>Caldithrix</taxon>
    </lineage>
</organism>
<dbReference type="Proteomes" id="UP000004671">
    <property type="component" value="Chromosome"/>
</dbReference>
<dbReference type="RefSeq" id="WP_006927193.1">
    <property type="nucleotide sequence ID" value="NZ_CM001402.1"/>
</dbReference>
<dbReference type="InterPro" id="IPR031680">
    <property type="entry name" value="Hepar_II_III_N"/>
</dbReference>
<dbReference type="InterPro" id="IPR008929">
    <property type="entry name" value="Chondroitin_lyas"/>
</dbReference>
<dbReference type="EMBL" id="CM001402">
    <property type="protein sequence ID" value="EHO40247.1"/>
    <property type="molecule type" value="Genomic_DNA"/>
</dbReference>
<dbReference type="STRING" id="880073.Cabys_3443"/>
<protein>
    <submittedName>
        <fullName evidence="8">Heparinase II/III family protein</fullName>
    </submittedName>
    <submittedName>
        <fullName evidence="7">Putative conserved protein, heparinase superfamily</fullName>
    </submittedName>
</protein>
<reference evidence="8 9" key="1">
    <citation type="submission" date="2011-09" db="EMBL/GenBank/DDBJ databases">
        <title>The permanent draft genome of Caldithrix abyssi DSM 13497.</title>
        <authorList>
            <consortium name="US DOE Joint Genome Institute (JGI-PGF)"/>
            <person name="Lucas S."/>
            <person name="Han J."/>
            <person name="Lapidus A."/>
            <person name="Bruce D."/>
            <person name="Goodwin L."/>
            <person name="Pitluck S."/>
            <person name="Peters L."/>
            <person name="Kyrpides N."/>
            <person name="Mavromatis K."/>
            <person name="Ivanova N."/>
            <person name="Mikhailova N."/>
            <person name="Chertkov O."/>
            <person name="Detter J.C."/>
            <person name="Tapia R."/>
            <person name="Han C."/>
            <person name="Land M."/>
            <person name="Hauser L."/>
            <person name="Markowitz V."/>
            <person name="Cheng J.-F."/>
            <person name="Hugenholtz P."/>
            <person name="Woyke T."/>
            <person name="Wu D."/>
            <person name="Spring S."/>
            <person name="Brambilla E."/>
            <person name="Klenk H.-P."/>
            <person name="Eisen J.A."/>
        </authorList>
    </citation>
    <scope>NUCLEOTIDE SEQUENCE [LARGE SCALE GENOMIC DNA]</scope>
    <source>
        <strain evidence="8 9">DSM 13497</strain>
    </source>
</reference>
<sequence length="568" mass="67022">MKWLLYWHTLKFLKPVQVVGRLNFVLKRTLLKPAIVKKVKKQRFSGLPLPLNLTKRCYSKYAVQNLSENKFEFLNIESIYKEKICWSDATKPKLWLYNLHYFEYLIPLTHDVNQKNFDLAKEILEDWMENNPIGQGIGWEPYPISLRAVNWIFFYDAYLDFFKQEPSLSKKFLTNLFQQVDYLTHFFEKHLQANHLWVNVKTLLFAGLFFDEQRWIKKGLRLVRKELEKQVLADGGHYERSPMYHALVLVDVLDVINLISVRKSFRTEFEHSLLKFNEELIDKARLMWHWLETITQPAGQLPLMGDTALGIAPSTKQIGQYFTQVLKEPLQQKKTASKRALPQSGYFVYRDEVLFLLIDGGELGVSYQPGHAHCDFLSYEFSVKGRRIIVDSGIGEYLPGRLRNQARSIYSHNTLVINGLEQGEIWSAFRMGRRIVPEDVQYKLEPVFEFRGAYYNRLNKKLAYWHQRTIRINQAIEFEDQWKTKKLQVVENLIHLHPECQVEFASGVVRIKRDDLLLSLVFDGQKVKAELRDWFYVPEFGNVLPASMIVLQPKEREATEMRYRINLL</sequence>
<dbReference type="Pfam" id="PF07940">
    <property type="entry name" value="Hepar_II_III_C"/>
    <property type="match status" value="1"/>
</dbReference>
<feature type="domain" description="Heparin-sulfate lyase N-terminal" evidence="6">
    <location>
        <begin position="80"/>
        <end position="308"/>
    </location>
</feature>
<comment type="subcellular location">
    <subcellularLocation>
        <location evidence="1">Periplasm</location>
    </subcellularLocation>
</comment>
<evidence type="ECO:0000256" key="2">
    <source>
        <dbReference type="ARBA" id="ARBA00022729"/>
    </source>
</evidence>
<evidence type="ECO:0000313" key="8">
    <source>
        <dbReference type="EMBL" id="EHO40247.1"/>
    </source>
</evidence>
<evidence type="ECO:0000313" key="9">
    <source>
        <dbReference type="Proteomes" id="UP000004671"/>
    </source>
</evidence>
<evidence type="ECO:0000256" key="4">
    <source>
        <dbReference type="ARBA" id="ARBA00023239"/>
    </source>
</evidence>
<dbReference type="Gene3D" id="1.50.10.100">
    <property type="entry name" value="Chondroitin AC/alginate lyase"/>
    <property type="match status" value="1"/>
</dbReference>
<dbReference type="InterPro" id="IPR012480">
    <property type="entry name" value="Hepar_II_III_C"/>
</dbReference>
<evidence type="ECO:0000313" key="10">
    <source>
        <dbReference type="Proteomes" id="UP000183868"/>
    </source>
</evidence>
<dbReference type="Pfam" id="PF16889">
    <property type="entry name" value="Hepar_II_III_N"/>
    <property type="match status" value="1"/>
</dbReference>
<keyword evidence="9" id="KW-1185">Reference proteome</keyword>
<proteinExistence type="predicted"/>
<keyword evidence="3" id="KW-0574">Periplasm</keyword>
<dbReference type="AlphaFoldDB" id="H1XS83"/>
<evidence type="ECO:0000259" key="5">
    <source>
        <dbReference type="Pfam" id="PF07940"/>
    </source>
</evidence>
<dbReference type="PaxDb" id="880073-Calab_0604"/>
<dbReference type="GO" id="GO:0042597">
    <property type="term" value="C:periplasmic space"/>
    <property type="evidence" value="ECO:0007669"/>
    <property type="project" value="UniProtKB-SubCell"/>
</dbReference>